<sequence>MVASQHSAYKTTDQTTALYIFDLKRSGIFLSYSIPVVDQHSNHAALKLISNHFVAIVLSFVDILIDFLNSRHGSFSIAWDVSHHFDKDLRSLLLFDLYRGSNATQKATDINEVLEEAFTVEKTAQKWLPTSKRLISDQEMFPFSRCSLENSETFICQFARKTSTGSVRGDLSNREGSSPLGKLQQNAI</sequence>
<accession>A0A016VD95</accession>
<evidence type="ECO:0000313" key="3">
    <source>
        <dbReference type="Proteomes" id="UP000024635"/>
    </source>
</evidence>
<comment type="caution">
    <text evidence="2">The sequence shown here is derived from an EMBL/GenBank/DDBJ whole genome shotgun (WGS) entry which is preliminary data.</text>
</comment>
<dbReference type="AlphaFoldDB" id="A0A016VD95"/>
<proteinExistence type="predicted"/>
<organism evidence="2 3">
    <name type="scientific">Ancylostoma ceylanicum</name>
    <dbReference type="NCBI Taxonomy" id="53326"/>
    <lineage>
        <taxon>Eukaryota</taxon>
        <taxon>Metazoa</taxon>
        <taxon>Ecdysozoa</taxon>
        <taxon>Nematoda</taxon>
        <taxon>Chromadorea</taxon>
        <taxon>Rhabditida</taxon>
        <taxon>Rhabditina</taxon>
        <taxon>Rhabditomorpha</taxon>
        <taxon>Strongyloidea</taxon>
        <taxon>Ancylostomatidae</taxon>
        <taxon>Ancylostomatinae</taxon>
        <taxon>Ancylostoma</taxon>
    </lineage>
</organism>
<keyword evidence="3" id="KW-1185">Reference proteome</keyword>
<gene>
    <name evidence="2" type="primary">Acey_s0012.g1869</name>
    <name evidence="2" type="ORF">Y032_0012g1869</name>
</gene>
<dbReference type="Proteomes" id="UP000024635">
    <property type="component" value="Unassembled WGS sequence"/>
</dbReference>
<evidence type="ECO:0000256" key="1">
    <source>
        <dbReference type="SAM" id="MobiDB-lite"/>
    </source>
</evidence>
<evidence type="ECO:0000313" key="2">
    <source>
        <dbReference type="EMBL" id="EYC25400.1"/>
    </source>
</evidence>
<feature type="region of interest" description="Disordered" evidence="1">
    <location>
        <begin position="165"/>
        <end position="188"/>
    </location>
</feature>
<reference evidence="3" key="1">
    <citation type="journal article" date="2015" name="Nat. Genet.">
        <title>The genome and transcriptome of the zoonotic hookworm Ancylostoma ceylanicum identify infection-specific gene families.</title>
        <authorList>
            <person name="Schwarz E.M."/>
            <person name="Hu Y."/>
            <person name="Antoshechkin I."/>
            <person name="Miller M.M."/>
            <person name="Sternberg P.W."/>
            <person name="Aroian R.V."/>
        </authorList>
    </citation>
    <scope>NUCLEOTIDE SEQUENCE</scope>
    <source>
        <strain evidence="3">HY135</strain>
    </source>
</reference>
<protein>
    <submittedName>
        <fullName evidence="2">Uncharacterized protein</fullName>
    </submittedName>
</protein>
<name>A0A016VD95_9BILA</name>
<dbReference type="EMBL" id="JARK01001348">
    <property type="protein sequence ID" value="EYC25400.1"/>
    <property type="molecule type" value="Genomic_DNA"/>
</dbReference>